<gene>
    <name evidence="3" type="ORF">ERS007741_02967</name>
    <name evidence="2" type="ORF">ERS027646_03784</name>
</gene>
<dbReference type="Proteomes" id="UP000048948">
    <property type="component" value="Unassembled WGS sequence"/>
</dbReference>
<organism evidence="2 5">
    <name type="scientific">Mycobacterium tuberculosis</name>
    <dbReference type="NCBI Taxonomy" id="1773"/>
    <lineage>
        <taxon>Bacteria</taxon>
        <taxon>Bacillati</taxon>
        <taxon>Actinomycetota</taxon>
        <taxon>Actinomycetes</taxon>
        <taxon>Mycobacteriales</taxon>
        <taxon>Mycobacteriaceae</taxon>
        <taxon>Mycobacterium</taxon>
        <taxon>Mycobacterium tuberculosis complex</taxon>
    </lineage>
</organism>
<dbReference type="EMBL" id="CNGE01000965">
    <property type="protein sequence ID" value="CKT55070.1"/>
    <property type="molecule type" value="Genomic_DNA"/>
</dbReference>
<name>A0A655AKL1_MYCTX</name>
<feature type="region of interest" description="Disordered" evidence="1">
    <location>
        <begin position="161"/>
        <end position="189"/>
    </location>
</feature>
<evidence type="ECO:0000313" key="4">
    <source>
        <dbReference type="Proteomes" id="UP000048600"/>
    </source>
</evidence>
<dbReference type="Proteomes" id="UP000048600">
    <property type="component" value="Unassembled WGS sequence"/>
</dbReference>
<evidence type="ECO:0000313" key="5">
    <source>
        <dbReference type="Proteomes" id="UP000048948"/>
    </source>
</evidence>
<reference evidence="4 5" key="1">
    <citation type="submission" date="2015-03" db="EMBL/GenBank/DDBJ databases">
        <authorList>
            <consortium name="Pathogen Informatics"/>
        </authorList>
    </citation>
    <scope>NUCLEOTIDE SEQUENCE [LARGE SCALE GENOMIC DNA]</scope>
    <source>
        <strain evidence="2 5">Bir 172</strain>
        <strain evidence="3 4">P00601463</strain>
    </source>
</reference>
<protein>
    <submittedName>
        <fullName evidence="2">Uncharacterized protein</fullName>
    </submittedName>
</protein>
<dbReference type="AlphaFoldDB" id="A0A655AKL1"/>
<sequence>MVTGVVGGVVGGVVADVVTGVVGGAVGMVGIPGCQPGNGGMMIGTGIGTGAGTTPGTAGASGAGEAGVPPTPGEVPGRGTTFCTAGMVPPWNPAVGSSGGGGGTGACCCVGNNGMNFPGWAFWCPSTGFEAAVGRMVTATATASEAKPITAKATTALPISSDRRLNGAERSAAAPYSSCSSYSSTGSSS</sequence>
<feature type="compositionally biased region" description="Low complexity" evidence="1">
    <location>
        <begin position="171"/>
        <end position="189"/>
    </location>
</feature>
<evidence type="ECO:0000313" key="2">
    <source>
        <dbReference type="EMBL" id="CKT55070.1"/>
    </source>
</evidence>
<evidence type="ECO:0000256" key="1">
    <source>
        <dbReference type="SAM" id="MobiDB-lite"/>
    </source>
</evidence>
<dbReference type="EMBL" id="CHKL01000395">
    <property type="protein sequence ID" value="COW69697.1"/>
    <property type="molecule type" value="Genomic_DNA"/>
</dbReference>
<accession>A0A655AKL1</accession>
<evidence type="ECO:0000313" key="3">
    <source>
        <dbReference type="EMBL" id="COW69697.1"/>
    </source>
</evidence>
<proteinExistence type="predicted"/>